<organism evidence="1 2">
    <name type="scientific">Geomicrobium sediminis</name>
    <dbReference type="NCBI Taxonomy" id="1347788"/>
    <lineage>
        <taxon>Bacteria</taxon>
        <taxon>Bacillati</taxon>
        <taxon>Bacillota</taxon>
        <taxon>Bacilli</taxon>
        <taxon>Bacillales</taxon>
        <taxon>Geomicrobium</taxon>
    </lineage>
</organism>
<evidence type="ECO:0000313" key="2">
    <source>
        <dbReference type="Proteomes" id="UP000741863"/>
    </source>
</evidence>
<name>A0ABS2PI50_9BACL</name>
<proteinExistence type="predicted"/>
<dbReference type="EMBL" id="JAFBEC010000015">
    <property type="protein sequence ID" value="MBM7634626.1"/>
    <property type="molecule type" value="Genomic_DNA"/>
</dbReference>
<reference evidence="1 2" key="1">
    <citation type="submission" date="2021-01" db="EMBL/GenBank/DDBJ databases">
        <title>Genomic Encyclopedia of Type Strains, Phase IV (KMG-IV): sequencing the most valuable type-strain genomes for metagenomic binning, comparative biology and taxonomic classification.</title>
        <authorList>
            <person name="Goeker M."/>
        </authorList>
    </citation>
    <scope>NUCLEOTIDE SEQUENCE [LARGE SCALE GENOMIC DNA]</scope>
    <source>
        <strain evidence="1 2">DSM 25540</strain>
    </source>
</reference>
<evidence type="ECO:0008006" key="3">
    <source>
        <dbReference type="Google" id="ProtNLM"/>
    </source>
</evidence>
<evidence type="ECO:0000313" key="1">
    <source>
        <dbReference type="EMBL" id="MBM7634626.1"/>
    </source>
</evidence>
<dbReference type="RefSeq" id="WP_204699445.1">
    <property type="nucleotide sequence ID" value="NZ_JAFBEC010000015.1"/>
</dbReference>
<comment type="caution">
    <text evidence="1">The sequence shown here is derived from an EMBL/GenBank/DDBJ whole genome shotgun (WGS) entry which is preliminary data.</text>
</comment>
<accession>A0ABS2PI50</accession>
<dbReference type="Pfam" id="PF10730">
    <property type="entry name" value="DUF2521"/>
    <property type="match status" value="1"/>
</dbReference>
<gene>
    <name evidence="1" type="ORF">JOD17_003749</name>
</gene>
<dbReference type="InterPro" id="IPR019667">
    <property type="entry name" value="Uncharacterised_YbaK"/>
</dbReference>
<dbReference type="Proteomes" id="UP000741863">
    <property type="component" value="Unassembled WGS sequence"/>
</dbReference>
<protein>
    <recommendedName>
        <fullName evidence="3">DUF2521 family protein</fullName>
    </recommendedName>
</protein>
<sequence>MGAVVSFQKEKRAREWEIEKSLLHTLSMDDLVRASEQFLVPINEKFRFRQSFLEEVCMDVAIETFLYAAKAGISEAKTKKKQADPNHLESRITELNLFISDWIQDDSVDSRKVLEGASLYVSYWWNLGFQTGFHRGRVKA</sequence>
<keyword evidence="2" id="KW-1185">Reference proteome</keyword>